<sequence length="93" mass="10403">MCQLSFPLLLRGFTGLFFILNDRCGLLVFLTCVAYIEVPIFHSTANKDELFPFISPGCHSVEGITSNLSREKYDGKQIVCGSSRFGQKTLHLD</sequence>
<evidence type="ECO:0000313" key="2">
    <source>
        <dbReference type="Proteomes" id="UP000887013"/>
    </source>
</evidence>
<protein>
    <submittedName>
        <fullName evidence="1">Uncharacterized protein</fullName>
    </submittedName>
</protein>
<reference evidence="1" key="1">
    <citation type="submission" date="2020-08" db="EMBL/GenBank/DDBJ databases">
        <title>Multicomponent nature underlies the extraordinary mechanical properties of spider dragline silk.</title>
        <authorList>
            <person name="Kono N."/>
            <person name="Nakamura H."/>
            <person name="Mori M."/>
            <person name="Yoshida Y."/>
            <person name="Ohtoshi R."/>
            <person name="Malay A.D."/>
            <person name="Moran D.A.P."/>
            <person name="Tomita M."/>
            <person name="Numata K."/>
            <person name="Arakawa K."/>
        </authorList>
    </citation>
    <scope>NUCLEOTIDE SEQUENCE</scope>
</reference>
<dbReference type="Proteomes" id="UP000887013">
    <property type="component" value="Unassembled WGS sequence"/>
</dbReference>
<proteinExistence type="predicted"/>
<comment type="caution">
    <text evidence="1">The sequence shown here is derived from an EMBL/GenBank/DDBJ whole genome shotgun (WGS) entry which is preliminary data.</text>
</comment>
<name>A0A8X6Q289_NEPPI</name>
<dbReference type="AlphaFoldDB" id="A0A8X6Q289"/>
<evidence type="ECO:0000313" key="1">
    <source>
        <dbReference type="EMBL" id="GFT96307.1"/>
    </source>
</evidence>
<accession>A0A8X6Q289</accession>
<gene>
    <name evidence="1" type="ORF">NPIL_472551</name>
</gene>
<keyword evidence="2" id="KW-1185">Reference proteome</keyword>
<organism evidence="1 2">
    <name type="scientific">Nephila pilipes</name>
    <name type="common">Giant wood spider</name>
    <name type="synonym">Nephila maculata</name>
    <dbReference type="NCBI Taxonomy" id="299642"/>
    <lineage>
        <taxon>Eukaryota</taxon>
        <taxon>Metazoa</taxon>
        <taxon>Ecdysozoa</taxon>
        <taxon>Arthropoda</taxon>
        <taxon>Chelicerata</taxon>
        <taxon>Arachnida</taxon>
        <taxon>Araneae</taxon>
        <taxon>Araneomorphae</taxon>
        <taxon>Entelegynae</taxon>
        <taxon>Araneoidea</taxon>
        <taxon>Nephilidae</taxon>
        <taxon>Nephila</taxon>
    </lineage>
</organism>
<dbReference type="EMBL" id="BMAW01026240">
    <property type="protein sequence ID" value="GFT96307.1"/>
    <property type="molecule type" value="Genomic_DNA"/>
</dbReference>